<evidence type="ECO:0000256" key="4">
    <source>
        <dbReference type="ARBA" id="ARBA00022827"/>
    </source>
</evidence>
<dbReference type="eggNOG" id="KOG0138">
    <property type="taxonomic scope" value="Eukaryota"/>
</dbReference>
<comment type="similarity">
    <text evidence="2 5">Belongs to the acyl-CoA dehydrogenase family.</text>
</comment>
<reference evidence="9 10" key="1">
    <citation type="submission" date="2011-07" db="EMBL/GenBank/DDBJ databases">
        <authorList>
            <person name="Coyne R."/>
            <person name="Brami D."/>
            <person name="Johnson J."/>
            <person name="Hostetler J."/>
            <person name="Hannick L."/>
            <person name="Clark T."/>
            <person name="Cassidy-Hanley D."/>
            <person name="Inman J."/>
        </authorList>
    </citation>
    <scope>NUCLEOTIDE SEQUENCE [LARGE SCALE GENOMIC DNA]</scope>
    <source>
        <strain evidence="9 10">G5</strain>
    </source>
</reference>
<proteinExistence type="inferred from homology"/>
<keyword evidence="4 5" id="KW-0274">FAD</keyword>
<dbReference type="STRING" id="857967.G0QS93"/>
<protein>
    <recommendedName>
        <fullName evidence="11">Acyl-CoA oxidase</fullName>
    </recommendedName>
</protein>
<dbReference type="PANTHER" id="PTHR43188:SF1">
    <property type="entry name" value="ACYL-COA DEHYDROGENASE"/>
    <property type="match status" value="1"/>
</dbReference>
<dbReference type="RefSeq" id="XP_004035401.1">
    <property type="nucleotide sequence ID" value="XM_004035353.1"/>
</dbReference>
<evidence type="ECO:0000259" key="7">
    <source>
        <dbReference type="Pfam" id="PF02770"/>
    </source>
</evidence>
<feature type="domain" description="Acyl-CoA oxidase/dehydrogenase middle" evidence="7">
    <location>
        <begin position="149"/>
        <end position="240"/>
    </location>
</feature>
<dbReference type="GO" id="GO:0005777">
    <property type="term" value="C:peroxisome"/>
    <property type="evidence" value="ECO:0007669"/>
    <property type="project" value="TreeGrafter"/>
</dbReference>
<dbReference type="InParanoid" id="G0QS93"/>
<evidence type="ECO:0000256" key="1">
    <source>
        <dbReference type="ARBA" id="ARBA00001974"/>
    </source>
</evidence>
<sequence length="409" mass="46316">MSDRLNNYKNQITQFPIVESSIDYFDFPSLLTSEQNTTRKAFREFLHKEIAPYINEYIEKAQFPDFVLPKFRQFGLFNHLLNAPYGLSSSILSQGILFAEISRVDASLATFSAVQSSLLMSTIEILGSEEQKNKYLPKLRDLELVGGWGLTEEKVGSDASSLQTSVKRDPSGKGWILNGNKRWIGNGNKDIMIVWARNVENNKVQGFIVDLKSPGVNSVVIKNKLALRMVQNCQIQFNNVHIPEENFLPKATDFQKGTSKILLHSRLIVCWITFGVAMGVYDHTIKYMNERKQFGVKISSFQIQQEKIQRIMSNVQAILFLCWRLSVLYDQGNITIGQVALGKAFATERTREITRLGREIFGGNGIIFDNYVMKALVDTEALYTYEGTYDINALVAGRELTGISAFKTK</sequence>
<dbReference type="PROSITE" id="PS00073">
    <property type="entry name" value="ACYL_COA_DH_2"/>
    <property type="match status" value="1"/>
</dbReference>
<evidence type="ECO:0008006" key="11">
    <source>
        <dbReference type="Google" id="ProtNLM"/>
    </source>
</evidence>
<evidence type="ECO:0000259" key="8">
    <source>
        <dbReference type="Pfam" id="PF02771"/>
    </source>
</evidence>
<dbReference type="SUPFAM" id="SSF47203">
    <property type="entry name" value="Acyl-CoA dehydrogenase C-terminal domain-like"/>
    <property type="match status" value="1"/>
</dbReference>
<feature type="domain" description="Acyl-CoA dehydrogenase/oxidase N-terminal" evidence="8">
    <location>
        <begin position="32"/>
        <end position="140"/>
    </location>
</feature>
<evidence type="ECO:0000313" key="9">
    <source>
        <dbReference type="EMBL" id="EGR31915.1"/>
    </source>
</evidence>
<dbReference type="Proteomes" id="UP000008983">
    <property type="component" value="Unassembled WGS sequence"/>
</dbReference>
<comment type="cofactor">
    <cofactor evidence="1 5">
        <name>FAD</name>
        <dbReference type="ChEBI" id="CHEBI:57692"/>
    </cofactor>
</comment>
<dbReference type="SUPFAM" id="SSF56645">
    <property type="entry name" value="Acyl-CoA dehydrogenase NM domain-like"/>
    <property type="match status" value="1"/>
</dbReference>
<dbReference type="EMBL" id="GL983808">
    <property type="protein sequence ID" value="EGR31915.1"/>
    <property type="molecule type" value="Genomic_DNA"/>
</dbReference>
<dbReference type="GO" id="GO:0003995">
    <property type="term" value="F:acyl-CoA dehydrogenase activity"/>
    <property type="evidence" value="ECO:0007669"/>
    <property type="project" value="InterPro"/>
</dbReference>
<dbReference type="Gene3D" id="1.20.140.10">
    <property type="entry name" value="Butyryl-CoA Dehydrogenase, subunit A, domain 3"/>
    <property type="match status" value="1"/>
</dbReference>
<keyword evidence="5" id="KW-0560">Oxidoreductase</keyword>
<dbReference type="Pfam" id="PF00441">
    <property type="entry name" value="Acyl-CoA_dh_1"/>
    <property type="match status" value="1"/>
</dbReference>
<keyword evidence="10" id="KW-1185">Reference proteome</keyword>
<evidence type="ECO:0000256" key="2">
    <source>
        <dbReference type="ARBA" id="ARBA00009347"/>
    </source>
</evidence>
<dbReference type="InterPro" id="IPR009100">
    <property type="entry name" value="AcylCoA_DH/oxidase_NM_dom_sf"/>
</dbReference>
<dbReference type="Gene3D" id="1.10.540.10">
    <property type="entry name" value="Acyl-CoA dehydrogenase/oxidase, N-terminal domain"/>
    <property type="match status" value="1"/>
</dbReference>
<gene>
    <name evidence="9" type="ORF">IMG5_099950</name>
</gene>
<accession>G0QS93</accession>
<dbReference type="Pfam" id="PF02771">
    <property type="entry name" value="Acyl-CoA_dh_N"/>
    <property type="match status" value="1"/>
</dbReference>
<dbReference type="InterPro" id="IPR036250">
    <property type="entry name" value="AcylCo_DH-like_C"/>
</dbReference>
<dbReference type="InterPro" id="IPR013786">
    <property type="entry name" value="AcylCoA_DH/ox_N"/>
</dbReference>
<dbReference type="InterPro" id="IPR046373">
    <property type="entry name" value="Acyl-CoA_Oxase/DH_mid-dom_sf"/>
</dbReference>
<dbReference type="InterPro" id="IPR006091">
    <property type="entry name" value="Acyl-CoA_Oxase/DH_mid-dom"/>
</dbReference>
<name>G0QS93_ICHMU</name>
<evidence type="ECO:0000259" key="6">
    <source>
        <dbReference type="Pfam" id="PF00441"/>
    </source>
</evidence>
<evidence type="ECO:0000313" key="10">
    <source>
        <dbReference type="Proteomes" id="UP000008983"/>
    </source>
</evidence>
<dbReference type="GO" id="GO:0050660">
    <property type="term" value="F:flavin adenine dinucleotide binding"/>
    <property type="evidence" value="ECO:0007669"/>
    <property type="project" value="InterPro"/>
</dbReference>
<feature type="domain" description="Acyl-CoA dehydrogenase/oxidase C-terminal" evidence="6">
    <location>
        <begin position="260"/>
        <end position="399"/>
    </location>
</feature>
<evidence type="ECO:0000256" key="3">
    <source>
        <dbReference type="ARBA" id="ARBA00022630"/>
    </source>
</evidence>
<dbReference type="InterPro" id="IPR006089">
    <property type="entry name" value="Acyl-CoA_DH_CS"/>
</dbReference>
<dbReference type="InterPro" id="IPR009075">
    <property type="entry name" value="AcylCo_DH/oxidase_C"/>
</dbReference>
<dbReference type="GeneID" id="14908067"/>
<dbReference type="Pfam" id="PF02770">
    <property type="entry name" value="Acyl-CoA_dh_M"/>
    <property type="match status" value="1"/>
</dbReference>
<organism evidence="9 10">
    <name type="scientific">Ichthyophthirius multifiliis</name>
    <name type="common">White spot disease agent</name>
    <name type="synonym">Ich</name>
    <dbReference type="NCBI Taxonomy" id="5932"/>
    <lineage>
        <taxon>Eukaryota</taxon>
        <taxon>Sar</taxon>
        <taxon>Alveolata</taxon>
        <taxon>Ciliophora</taxon>
        <taxon>Intramacronucleata</taxon>
        <taxon>Oligohymenophorea</taxon>
        <taxon>Hymenostomatida</taxon>
        <taxon>Ophryoglenina</taxon>
        <taxon>Ichthyophthirius</taxon>
    </lineage>
</organism>
<dbReference type="InterPro" id="IPR045008">
    <property type="entry name" value="ACX4-like"/>
</dbReference>
<dbReference type="PANTHER" id="PTHR43188">
    <property type="entry name" value="ACYL-COENZYME A OXIDASE"/>
    <property type="match status" value="1"/>
</dbReference>
<evidence type="ECO:0000256" key="5">
    <source>
        <dbReference type="RuleBase" id="RU362125"/>
    </source>
</evidence>
<dbReference type="GO" id="GO:0006635">
    <property type="term" value="P:fatty acid beta-oxidation"/>
    <property type="evidence" value="ECO:0007669"/>
    <property type="project" value="InterPro"/>
</dbReference>
<dbReference type="InterPro" id="IPR037069">
    <property type="entry name" value="AcylCoA_DH/ox_N_sf"/>
</dbReference>
<dbReference type="OMA" id="HATACYE"/>
<dbReference type="OrthoDB" id="435240at2759"/>
<dbReference type="Gene3D" id="2.40.110.10">
    <property type="entry name" value="Butyryl-CoA Dehydrogenase, subunit A, domain 2"/>
    <property type="match status" value="1"/>
</dbReference>
<keyword evidence="3 5" id="KW-0285">Flavoprotein</keyword>
<dbReference type="AlphaFoldDB" id="G0QS93"/>